<evidence type="ECO:0000313" key="1">
    <source>
        <dbReference type="EMBL" id="JAH16304.1"/>
    </source>
</evidence>
<sequence>MSNADNEAVTPKLIYRHSKCIDQIKATLLNLDTD</sequence>
<name>A0A0E9QHQ8_ANGAN</name>
<proteinExistence type="predicted"/>
<organism evidence="1">
    <name type="scientific">Anguilla anguilla</name>
    <name type="common">European freshwater eel</name>
    <name type="synonym">Muraena anguilla</name>
    <dbReference type="NCBI Taxonomy" id="7936"/>
    <lineage>
        <taxon>Eukaryota</taxon>
        <taxon>Metazoa</taxon>
        <taxon>Chordata</taxon>
        <taxon>Craniata</taxon>
        <taxon>Vertebrata</taxon>
        <taxon>Euteleostomi</taxon>
        <taxon>Actinopterygii</taxon>
        <taxon>Neopterygii</taxon>
        <taxon>Teleostei</taxon>
        <taxon>Anguilliformes</taxon>
        <taxon>Anguillidae</taxon>
        <taxon>Anguilla</taxon>
    </lineage>
</organism>
<dbReference type="EMBL" id="GBXM01092273">
    <property type="protein sequence ID" value="JAH16304.1"/>
    <property type="molecule type" value="Transcribed_RNA"/>
</dbReference>
<reference evidence="1" key="1">
    <citation type="submission" date="2014-11" db="EMBL/GenBank/DDBJ databases">
        <authorList>
            <person name="Amaro Gonzalez C."/>
        </authorList>
    </citation>
    <scope>NUCLEOTIDE SEQUENCE</scope>
</reference>
<reference evidence="1" key="2">
    <citation type="journal article" date="2015" name="Fish Shellfish Immunol.">
        <title>Early steps in the European eel (Anguilla anguilla)-Vibrio vulnificus interaction in the gills: Role of the RtxA13 toxin.</title>
        <authorList>
            <person name="Callol A."/>
            <person name="Pajuelo D."/>
            <person name="Ebbesson L."/>
            <person name="Teles M."/>
            <person name="MacKenzie S."/>
            <person name="Amaro C."/>
        </authorList>
    </citation>
    <scope>NUCLEOTIDE SEQUENCE</scope>
</reference>
<accession>A0A0E9QHQ8</accession>
<protein>
    <submittedName>
        <fullName evidence="1">Uncharacterized protein</fullName>
    </submittedName>
</protein>
<dbReference type="AlphaFoldDB" id="A0A0E9QHQ8"/>